<dbReference type="EMBL" id="FRAW01000028">
    <property type="protein sequence ID" value="SHK99840.1"/>
    <property type="molecule type" value="Genomic_DNA"/>
</dbReference>
<accession>A0A1M6X1G4</accession>
<reference evidence="2" key="1">
    <citation type="submission" date="2016-11" db="EMBL/GenBank/DDBJ databases">
        <authorList>
            <person name="Varghese N."/>
            <person name="Submissions S."/>
        </authorList>
    </citation>
    <scope>NUCLEOTIDE SEQUENCE [LARGE SCALE GENOMIC DNA]</scope>
    <source>
        <strain evidence="2">UWOS</strain>
    </source>
</reference>
<dbReference type="Proteomes" id="UP000184275">
    <property type="component" value="Unassembled WGS sequence"/>
</dbReference>
<keyword evidence="2" id="KW-1185">Reference proteome</keyword>
<gene>
    <name evidence="1" type="ORF">SAMN05720469_12826</name>
</gene>
<organism evidence="1 2">
    <name type="scientific">Fibrobacter intestinalis</name>
    <dbReference type="NCBI Taxonomy" id="28122"/>
    <lineage>
        <taxon>Bacteria</taxon>
        <taxon>Pseudomonadati</taxon>
        <taxon>Fibrobacterota</taxon>
        <taxon>Fibrobacteria</taxon>
        <taxon>Fibrobacterales</taxon>
        <taxon>Fibrobacteraceae</taxon>
        <taxon>Fibrobacter</taxon>
    </lineage>
</organism>
<evidence type="ECO:0000313" key="2">
    <source>
        <dbReference type="Proteomes" id="UP000184275"/>
    </source>
</evidence>
<protein>
    <submittedName>
        <fullName evidence="1">Uncharacterized protein</fullName>
    </submittedName>
</protein>
<evidence type="ECO:0000313" key="1">
    <source>
        <dbReference type="EMBL" id="SHK99840.1"/>
    </source>
</evidence>
<name>A0A1M6X1G4_9BACT</name>
<proteinExistence type="predicted"/>
<sequence>MSKKNDDLVYVIRKYSFLECQDKQRHVIGASKMMYYRVLRNRPKTKGGIPITPSFITNEISFPKHHRIHRLRHLGDVGFVHQAVIGEDSFQRILV</sequence>
<dbReference type="AlphaFoldDB" id="A0A1M6X1G4"/>